<dbReference type="GO" id="GO:0046872">
    <property type="term" value="F:metal ion binding"/>
    <property type="evidence" value="ECO:0007669"/>
    <property type="project" value="UniProtKB-KW"/>
</dbReference>
<evidence type="ECO:0000256" key="7">
    <source>
        <dbReference type="ARBA" id="ARBA00022842"/>
    </source>
</evidence>
<keyword evidence="6" id="KW-0378">Hydrolase</keyword>
<evidence type="ECO:0000256" key="6">
    <source>
        <dbReference type="ARBA" id="ARBA00022801"/>
    </source>
</evidence>
<dbReference type="Proteomes" id="UP000272942">
    <property type="component" value="Unassembled WGS sequence"/>
</dbReference>
<sequence length="221" mass="24648">MGKFGLRSGPLGTRDPSTVNLQQVELELEKQLCAFRTLFDAPPSHADGHQHIHVLPARVLPRHHVRWIRVPREHPDNFEHAENLSSDSARFLRTVSAEAEKARPAFISSGLKCTEAFIGMTLMGSHQTIDNISSCLNRLSHSIEGTTVEFMTHPGFKLQCDAPKQIHGGDMDGCGDPDGPDTFSCSSDREHEMQLLCGADFRNLLARTSWRLSTFRDLDAF</sequence>
<dbReference type="Gene3D" id="3.20.20.370">
    <property type="entry name" value="Glycoside hydrolase/deacetylase"/>
    <property type="match status" value="1"/>
</dbReference>
<evidence type="ECO:0000313" key="9">
    <source>
        <dbReference type="EMBL" id="VDP76503.1"/>
    </source>
</evidence>
<dbReference type="WBParaSite" id="ECPE_0000578501-mRNA-1">
    <property type="protein sequence ID" value="ECPE_0000578501-mRNA-1"/>
    <property type="gene ID" value="ECPE_0000578501"/>
</dbReference>
<dbReference type="OrthoDB" id="8908051at2759"/>
<keyword evidence="8" id="KW-0119">Carbohydrate metabolism</keyword>
<dbReference type="AlphaFoldDB" id="A0A183AFN7"/>
<keyword evidence="7" id="KW-0460">Magnesium</keyword>
<evidence type="ECO:0000256" key="8">
    <source>
        <dbReference type="ARBA" id="ARBA00023277"/>
    </source>
</evidence>
<comment type="similarity">
    <text evidence="3">Belongs to the YdjC deacetylase family.</text>
</comment>
<evidence type="ECO:0000256" key="2">
    <source>
        <dbReference type="ARBA" id="ARBA00003451"/>
    </source>
</evidence>
<dbReference type="Pfam" id="PF04794">
    <property type="entry name" value="YdjC"/>
    <property type="match status" value="1"/>
</dbReference>
<comment type="cofactor">
    <cofactor evidence="1">
        <name>Mg(2+)</name>
        <dbReference type="ChEBI" id="CHEBI:18420"/>
    </cofactor>
</comment>
<organism evidence="11">
    <name type="scientific">Echinostoma caproni</name>
    <dbReference type="NCBI Taxonomy" id="27848"/>
    <lineage>
        <taxon>Eukaryota</taxon>
        <taxon>Metazoa</taxon>
        <taxon>Spiralia</taxon>
        <taxon>Lophotrochozoa</taxon>
        <taxon>Platyhelminthes</taxon>
        <taxon>Trematoda</taxon>
        <taxon>Digenea</taxon>
        <taxon>Plagiorchiida</taxon>
        <taxon>Echinostomata</taxon>
        <taxon>Echinostomatoidea</taxon>
        <taxon>Echinostomatidae</taxon>
        <taxon>Echinostoma</taxon>
    </lineage>
</organism>
<comment type="function">
    <text evidence="2">Probably catalyzes the deacetylation of acetylated carbohydrates an important step in the degradation of oligosaccharides.</text>
</comment>
<dbReference type="EMBL" id="UZAN01042664">
    <property type="protein sequence ID" value="VDP76503.1"/>
    <property type="molecule type" value="Genomic_DNA"/>
</dbReference>
<dbReference type="SUPFAM" id="SSF88713">
    <property type="entry name" value="Glycoside hydrolase/deacetylase"/>
    <property type="match status" value="1"/>
</dbReference>
<evidence type="ECO:0000256" key="4">
    <source>
        <dbReference type="ARBA" id="ARBA00018477"/>
    </source>
</evidence>
<protein>
    <recommendedName>
        <fullName evidence="4">Carbohydrate deacetylase</fullName>
    </recommendedName>
</protein>
<dbReference type="PANTHER" id="PTHR31609:SF1">
    <property type="entry name" value="CARBOHYDRATE DEACETYLASE"/>
    <property type="match status" value="1"/>
</dbReference>
<evidence type="ECO:0000313" key="11">
    <source>
        <dbReference type="WBParaSite" id="ECPE_0000578501-mRNA-1"/>
    </source>
</evidence>
<reference evidence="11" key="1">
    <citation type="submission" date="2016-06" db="UniProtKB">
        <authorList>
            <consortium name="WormBaseParasite"/>
        </authorList>
    </citation>
    <scope>IDENTIFICATION</scope>
</reference>
<dbReference type="GO" id="GO:0016787">
    <property type="term" value="F:hydrolase activity"/>
    <property type="evidence" value="ECO:0007669"/>
    <property type="project" value="UniProtKB-KW"/>
</dbReference>
<evidence type="ECO:0000313" key="10">
    <source>
        <dbReference type="Proteomes" id="UP000272942"/>
    </source>
</evidence>
<evidence type="ECO:0000256" key="1">
    <source>
        <dbReference type="ARBA" id="ARBA00001946"/>
    </source>
</evidence>
<dbReference type="InterPro" id="IPR011330">
    <property type="entry name" value="Glyco_hydro/deAcase_b/a-brl"/>
</dbReference>
<name>A0A183AFN7_9TREM</name>
<proteinExistence type="inferred from homology"/>
<dbReference type="GO" id="GO:0019213">
    <property type="term" value="F:deacetylase activity"/>
    <property type="evidence" value="ECO:0007669"/>
    <property type="project" value="TreeGrafter"/>
</dbReference>
<keyword evidence="5" id="KW-0479">Metal-binding</keyword>
<gene>
    <name evidence="9" type="ORF">ECPE_LOCUS5772</name>
</gene>
<evidence type="ECO:0000256" key="5">
    <source>
        <dbReference type="ARBA" id="ARBA00022723"/>
    </source>
</evidence>
<keyword evidence="10" id="KW-1185">Reference proteome</keyword>
<dbReference type="PANTHER" id="PTHR31609">
    <property type="entry name" value="YDJC DEACETYLASE FAMILY MEMBER"/>
    <property type="match status" value="1"/>
</dbReference>
<evidence type="ECO:0000256" key="3">
    <source>
        <dbReference type="ARBA" id="ARBA00008843"/>
    </source>
</evidence>
<accession>A0A183AFN7</accession>
<reference evidence="9 10" key="2">
    <citation type="submission" date="2018-11" db="EMBL/GenBank/DDBJ databases">
        <authorList>
            <consortium name="Pathogen Informatics"/>
        </authorList>
    </citation>
    <scope>NUCLEOTIDE SEQUENCE [LARGE SCALE GENOMIC DNA]</scope>
    <source>
        <strain evidence="9 10">Egypt</strain>
    </source>
</reference>
<dbReference type="InterPro" id="IPR006879">
    <property type="entry name" value="YdjC-like"/>
</dbReference>
<dbReference type="GO" id="GO:0005975">
    <property type="term" value="P:carbohydrate metabolic process"/>
    <property type="evidence" value="ECO:0007669"/>
    <property type="project" value="InterPro"/>
</dbReference>